<evidence type="ECO:0000256" key="5">
    <source>
        <dbReference type="ARBA" id="ARBA00022643"/>
    </source>
</evidence>
<dbReference type="Proteomes" id="UP000182312">
    <property type="component" value="Unassembled WGS sequence"/>
</dbReference>
<comment type="similarity">
    <text evidence="2">Belongs to the nitronate monooxygenase family. NMO class I subfamily.</text>
</comment>
<dbReference type="PANTHER" id="PTHR42747">
    <property type="entry name" value="NITRONATE MONOOXYGENASE-RELATED"/>
    <property type="match status" value="1"/>
</dbReference>
<dbReference type="InterPro" id="IPR013785">
    <property type="entry name" value="Aldolase_TIM"/>
</dbReference>
<comment type="catalytic activity">
    <reaction evidence="9">
        <text>3 propionate 3-nitronate + 3 O2 + H2O = 3 3-oxopropanoate + 2 nitrate + nitrite + H2O2 + 3 H(+)</text>
        <dbReference type="Rhea" id="RHEA:57332"/>
        <dbReference type="ChEBI" id="CHEBI:15377"/>
        <dbReference type="ChEBI" id="CHEBI:15378"/>
        <dbReference type="ChEBI" id="CHEBI:15379"/>
        <dbReference type="ChEBI" id="CHEBI:16240"/>
        <dbReference type="ChEBI" id="CHEBI:16301"/>
        <dbReference type="ChEBI" id="CHEBI:17632"/>
        <dbReference type="ChEBI" id="CHEBI:33190"/>
        <dbReference type="ChEBI" id="CHEBI:136067"/>
    </reaction>
</comment>
<dbReference type="SUPFAM" id="SSF51412">
    <property type="entry name" value="Inosine monophosphate dehydrogenase (IMPDH)"/>
    <property type="match status" value="1"/>
</dbReference>
<evidence type="ECO:0000256" key="6">
    <source>
        <dbReference type="ARBA" id="ARBA00023002"/>
    </source>
</evidence>
<dbReference type="GO" id="GO:0009636">
    <property type="term" value="P:response to toxic substance"/>
    <property type="evidence" value="ECO:0007669"/>
    <property type="project" value="UniProtKB-KW"/>
</dbReference>
<dbReference type="GO" id="GO:0018580">
    <property type="term" value="F:nitronate monooxygenase activity"/>
    <property type="evidence" value="ECO:0007669"/>
    <property type="project" value="InterPro"/>
</dbReference>
<gene>
    <name evidence="10" type="ORF">SAMN04487972_13919</name>
</gene>
<keyword evidence="7 10" id="KW-0503">Monooxygenase</keyword>
<dbReference type="CDD" id="cd04730">
    <property type="entry name" value="NPD_like"/>
    <property type="match status" value="1"/>
</dbReference>
<evidence type="ECO:0000256" key="2">
    <source>
        <dbReference type="ARBA" id="ARBA00009881"/>
    </source>
</evidence>
<protein>
    <recommendedName>
        <fullName evidence="8">Propionate 3-nitronate monooxygenase</fullName>
    </recommendedName>
</protein>
<sequence length="370" mass="38490">MFWSRCDGEIDMLKQAMRRADEFCAAYGLKVPILMAPMAGACPPALAAAVMKAGGMGGCGALLMDPETIARWAADVRAKSDGPFQMNLWVPDPPPPPPRDAAREAAVADFLANWGPRPVDLSAELSISFADQCEALIDARPTAASSIMGLFPPETVDQLRARDIRWFATVTTVTEALEAERAGADAILAQGSEAGGHRGAFKADKAEAQPIGLVSLVPTICDAVSIPVIATGGLADARGLVAALALGASAVQIGTALLRAPEAALSPAWAEGIGQARPEDTTVTRAFSGRPGRALRTDYVAASERPDAPAPLPYPLQRSATGPMRAKGRQENDLAYIQAWAGQSASLARATAAGDIVASIWAEARATLGQ</sequence>
<dbReference type="InterPro" id="IPR004136">
    <property type="entry name" value="NMO"/>
</dbReference>
<evidence type="ECO:0000256" key="8">
    <source>
        <dbReference type="ARBA" id="ARBA00031155"/>
    </source>
</evidence>
<keyword evidence="6" id="KW-0560">Oxidoreductase</keyword>
<dbReference type="EMBL" id="FOJO01000039">
    <property type="protein sequence ID" value="SFA61708.1"/>
    <property type="molecule type" value="Genomic_DNA"/>
</dbReference>
<dbReference type="PANTHER" id="PTHR42747:SF3">
    <property type="entry name" value="NITRONATE MONOOXYGENASE-RELATED"/>
    <property type="match status" value="1"/>
</dbReference>
<evidence type="ECO:0000256" key="4">
    <source>
        <dbReference type="ARBA" id="ARBA00022630"/>
    </source>
</evidence>
<comment type="cofactor">
    <cofactor evidence="1">
        <name>FMN</name>
        <dbReference type="ChEBI" id="CHEBI:58210"/>
    </cofactor>
</comment>
<keyword evidence="4" id="KW-0285">Flavoprotein</keyword>
<evidence type="ECO:0000256" key="1">
    <source>
        <dbReference type="ARBA" id="ARBA00001917"/>
    </source>
</evidence>
<keyword evidence="3" id="KW-0216">Detoxification</keyword>
<organism evidence="10 11">
    <name type="scientific">Paracoccus halophilus</name>
    <dbReference type="NCBI Taxonomy" id="376733"/>
    <lineage>
        <taxon>Bacteria</taxon>
        <taxon>Pseudomonadati</taxon>
        <taxon>Pseudomonadota</taxon>
        <taxon>Alphaproteobacteria</taxon>
        <taxon>Rhodobacterales</taxon>
        <taxon>Paracoccaceae</taxon>
        <taxon>Paracoccus</taxon>
    </lineage>
</organism>
<evidence type="ECO:0000313" key="11">
    <source>
        <dbReference type="Proteomes" id="UP000182312"/>
    </source>
</evidence>
<proteinExistence type="inferred from homology"/>
<evidence type="ECO:0000256" key="3">
    <source>
        <dbReference type="ARBA" id="ARBA00022575"/>
    </source>
</evidence>
<keyword evidence="5" id="KW-0288">FMN</keyword>
<evidence type="ECO:0000313" key="10">
    <source>
        <dbReference type="EMBL" id="SFA61708.1"/>
    </source>
</evidence>
<reference evidence="10 11" key="1">
    <citation type="submission" date="2016-10" db="EMBL/GenBank/DDBJ databases">
        <authorList>
            <person name="de Groot N.N."/>
        </authorList>
    </citation>
    <scope>NUCLEOTIDE SEQUENCE [LARGE SCALE GENOMIC DNA]</scope>
    <source>
        <strain evidence="10 11">CGMCC 1.6117</strain>
    </source>
</reference>
<accession>A0A1I0UCB0</accession>
<evidence type="ECO:0000256" key="9">
    <source>
        <dbReference type="ARBA" id="ARBA00049401"/>
    </source>
</evidence>
<dbReference type="Gene3D" id="3.20.20.70">
    <property type="entry name" value="Aldolase class I"/>
    <property type="match status" value="1"/>
</dbReference>
<dbReference type="AlphaFoldDB" id="A0A1I0UCB0"/>
<evidence type="ECO:0000256" key="7">
    <source>
        <dbReference type="ARBA" id="ARBA00023033"/>
    </source>
</evidence>
<dbReference type="RefSeq" id="WP_197056016.1">
    <property type="nucleotide sequence ID" value="NZ_FOJO01000039.1"/>
</dbReference>
<dbReference type="Pfam" id="PF03060">
    <property type="entry name" value="NMO"/>
    <property type="match status" value="1"/>
</dbReference>
<name>A0A1I0UCB0_9RHOB</name>